<dbReference type="OrthoDB" id="9804207at2"/>
<keyword evidence="5" id="KW-0560">Oxidoreductase</keyword>
<comment type="similarity">
    <text evidence="2">Belongs to the nitroreductase family.</text>
</comment>
<dbReference type="EMBL" id="FQVI01000012">
    <property type="protein sequence ID" value="SHF09232.1"/>
    <property type="molecule type" value="Genomic_DNA"/>
</dbReference>
<dbReference type="STRING" id="1122155.SAMN02745158_02513"/>
<keyword evidence="8" id="KW-1185">Reference proteome</keyword>
<evidence type="ECO:0000256" key="1">
    <source>
        <dbReference type="ARBA" id="ARBA00001917"/>
    </source>
</evidence>
<dbReference type="AlphaFoldDB" id="A0A1M4YUR4"/>
<evidence type="ECO:0000256" key="5">
    <source>
        <dbReference type="ARBA" id="ARBA00023002"/>
    </source>
</evidence>
<name>A0A1M4YUR4_9CLOT</name>
<dbReference type="Gene3D" id="2.20.180.10">
    <property type="entry name" value="putative fmn-dependent nitroreductase like domains"/>
    <property type="match status" value="1"/>
</dbReference>
<organism evidence="7 8">
    <name type="scientific">Lactonifactor longoviformis DSM 17459</name>
    <dbReference type="NCBI Taxonomy" id="1122155"/>
    <lineage>
        <taxon>Bacteria</taxon>
        <taxon>Bacillati</taxon>
        <taxon>Bacillota</taxon>
        <taxon>Clostridia</taxon>
        <taxon>Eubacteriales</taxon>
        <taxon>Clostridiaceae</taxon>
        <taxon>Lactonifactor</taxon>
    </lineage>
</organism>
<evidence type="ECO:0000256" key="3">
    <source>
        <dbReference type="ARBA" id="ARBA00022630"/>
    </source>
</evidence>
<sequence length="190" mass="21274">MFKDLVKQNRSFRGYDPTRKITEEELLDLVDCARYTPASVNIQPLKYYLAYQEDTAARIHPLVKWAAALPHLTLPHPGKEPAAYLVICQDTRIHASLTLFQKDVGIAAQTILLAAAEKGLGGCMIGNFSPEKLSAALNLPESLIPMLVVALGKPDEKIILTEVTDENTKYYRDDNDVHYVPKRKLEDIVL</sequence>
<feature type="domain" description="Nitroreductase" evidence="6">
    <location>
        <begin position="7"/>
        <end position="153"/>
    </location>
</feature>
<evidence type="ECO:0000313" key="8">
    <source>
        <dbReference type="Proteomes" id="UP000184245"/>
    </source>
</evidence>
<accession>A0A1M4YUR4</accession>
<dbReference type="PANTHER" id="PTHR43673">
    <property type="entry name" value="NAD(P)H NITROREDUCTASE YDGI-RELATED"/>
    <property type="match status" value="1"/>
</dbReference>
<proteinExistence type="inferred from homology"/>
<reference evidence="7 8" key="1">
    <citation type="submission" date="2016-11" db="EMBL/GenBank/DDBJ databases">
        <authorList>
            <person name="Jaros S."/>
            <person name="Januszkiewicz K."/>
            <person name="Wedrychowicz H."/>
        </authorList>
    </citation>
    <scope>NUCLEOTIDE SEQUENCE [LARGE SCALE GENOMIC DNA]</scope>
    <source>
        <strain evidence="7 8">DSM 17459</strain>
    </source>
</reference>
<protein>
    <submittedName>
        <fullName evidence="7">Nitroreductase</fullName>
    </submittedName>
</protein>
<dbReference type="CDD" id="cd02062">
    <property type="entry name" value="Nitro_FMN_reductase"/>
    <property type="match status" value="1"/>
</dbReference>
<dbReference type="GO" id="GO:0016491">
    <property type="term" value="F:oxidoreductase activity"/>
    <property type="evidence" value="ECO:0007669"/>
    <property type="project" value="UniProtKB-KW"/>
</dbReference>
<gene>
    <name evidence="7" type="ORF">SAMN02745158_02513</name>
</gene>
<evidence type="ECO:0000259" key="6">
    <source>
        <dbReference type="Pfam" id="PF00881"/>
    </source>
</evidence>
<keyword evidence="4" id="KW-0288">FMN</keyword>
<dbReference type="InterPro" id="IPR023312">
    <property type="entry name" value="Put_nitroreductase_C_bac"/>
</dbReference>
<evidence type="ECO:0000256" key="2">
    <source>
        <dbReference type="ARBA" id="ARBA00007118"/>
    </source>
</evidence>
<dbReference type="Pfam" id="PF00881">
    <property type="entry name" value="Nitroreductase"/>
    <property type="match status" value="1"/>
</dbReference>
<keyword evidence="3" id="KW-0285">Flavoprotein</keyword>
<dbReference type="SUPFAM" id="SSF55469">
    <property type="entry name" value="FMN-dependent nitroreductase-like"/>
    <property type="match status" value="1"/>
</dbReference>
<dbReference type="InterPro" id="IPR000415">
    <property type="entry name" value="Nitroreductase-like"/>
</dbReference>
<dbReference type="Proteomes" id="UP000184245">
    <property type="component" value="Unassembled WGS sequence"/>
</dbReference>
<evidence type="ECO:0000313" key="7">
    <source>
        <dbReference type="EMBL" id="SHF09232.1"/>
    </source>
</evidence>
<dbReference type="InterPro" id="IPR029479">
    <property type="entry name" value="Nitroreductase"/>
</dbReference>
<dbReference type="RefSeq" id="WP_072852244.1">
    <property type="nucleotide sequence ID" value="NZ_FQVI01000012.1"/>
</dbReference>
<comment type="cofactor">
    <cofactor evidence="1">
        <name>FMN</name>
        <dbReference type="ChEBI" id="CHEBI:58210"/>
    </cofactor>
</comment>
<dbReference type="Gene3D" id="3.40.109.10">
    <property type="entry name" value="NADH Oxidase"/>
    <property type="match status" value="1"/>
</dbReference>
<evidence type="ECO:0000256" key="4">
    <source>
        <dbReference type="ARBA" id="ARBA00022643"/>
    </source>
</evidence>
<dbReference type="PANTHER" id="PTHR43673:SF2">
    <property type="entry name" value="NITROREDUCTASE"/>
    <property type="match status" value="1"/>
</dbReference>